<dbReference type="PANTHER" id="PTHR46118">
    <property type="entry name" value="PROTEIN ABHD11"/>
    <property type="match status" value="1"/>
</dbReference>
<keyword evidence="1" id="KW-0378">Hydrolase</keyword>
<dbReference type="Pfam" id="PF00561">
    <property type="entry name" value="Abhydrolase_1"/>
    <property type="match status" value="1"/>
</dbReference>
<evidence type="ECO:0000259" key="2">
    <source>
        <dbReference type="Pfam" id="PF00561"/>
    </source>
</evidence>
<dbReference type="InterPro" id="IPR000639">
    <property type="entry name" value="Epox_hydrolase-like"/>
</dbReference>
<feature type="domain" description="AB hydrolase-1" evidence="2">
    <location>
        <begin position="18"/>
        <end position="263"/>
    </location>
</feature>
<dbReference type="PANTHER" id="PTHR46118:SF4">
    <property type="entry name" value="PROTEIN ABHD11"/>
    <property type="match status" value="1"/>
</dbReference>
<accession>A0A239FRB8</accession>
<dbReference type="AlphaFoldDB" id="A0A239FRB8"/>
<protein>
    <submittedName>
        <fullName evidence="3">Pimeloyl-ACP methyl ester carboxylesterase</fullName>
    </submittedName>
</protein>
<dbReference type="EMBL" id="FZOO01000005">
    <property type="protein sequence ID" value="SNS59319.1"/>
    <property type="molecule type" value="Genomic_DNA"/>
</dbReference>
<evidence type="ECO:0000256" key="1">
    <source>
        <dbReference type="ARBA" id="ARBA00022801"/>
    </source>
</evidence>
<dbReference type="PRINTS" id="PR00111">
    <property type="entry name" value="ABHYDROLASE"/>
</dbReference>
<evidence type="ECO:0000313" key="4">
    <source>
        <dbReference type="Proteomes" id="UP000198373"/>
    </source>
</evidence>
<gene>
    <name evidence="3" type="ORF">SAMN06893096_105217</name>
</gene>
<dbReference type="OrthoDB" id="63519at2"/>
<dbReference type="SUPFAM" id="SSF53474">
    <property type="entry name" value="alpha/beta-Hydrolases"/>
    <property type="match status" value="1"/>
</dbReference>
<dbReference type="InterPro" id="IPR029058">
    <property type="entry name" value="AB_hydrolase_fold"/>
</dbReference>
<sequence>MTDTEERLHGRTLGDAGPRVVFVHGLFGQGRNWTTIAKGLSGDHRVTLLDLPNHGHSPWTDRIDYVDMAGLVAAELRAADEPVTLVGHSMGGKVAMQLALRHPELLRALVVVDVAPVEYPVSGGRTDDPDEEASPFAAFIAAMRAVDLDRLETREDADAALRAAVPSTMVRSFLLQSLVRDGVGPDGGWRWRLNLEVLERDLGELRGFPEPPPGARYDGPVLWIAGARSHYVLPGDRARMEELFPSTRLVRVKDAGHWVHSEQPEVFLETVRRFLERVGGRPGR</sequence>
<dbReference type="RefSeq" id="WP_089305918.1">
    <property type="nucleotide sequence ID" value="NZ_FZOO01000005.1"/>
</dbReference>
<dbReference type="PRINTS" id="PR00412">
    <property type="entry name" value="EPOXHYDRLASE"/>
</dbReference>
<keyword evidence="4" id="KW-1185">Reference proteome</keyword>
<dbReference type="Proteomes" id="UP000198373">
    <property type="component" value="Unassembled WGS sequence"/>
</dbReference>
<name>A0A239FRB8_9ACTN</name>
<dbReference type="GO" id="GO:0016787">
    <property type="term" value="F:hydrolase activity"/>
    <property type="evidence" value="ECO:0007669"/>
    <property type="project" value="UniProtKB-KW"/>
</dbReference>
<proteinExistence type="predicted"/>
<dbReference type="Gene3D" id="3.40.50.1820">
    <property type="entry name" value="alpha/beta hydrolase"/>
    <property type="match status" value="1"/>
</dbReference>
<organism evidence="3 4">
    <name type="scientific">Geodermatophilus pulveris</name>
    <dbReference type="NCBI Taxonomy" id="1564159"/>
    <lineage>
        <taxon>Bacteria</taxon>
        <taxon>Bacillati</taxon>
        <taxon>Actinomycetota</taxon>
        <taxon>Actinomycetes</taxon>
        <taxon>Geodermatophilales</taxon>
        <taxon>Geodermatophilaceae</taxon>
        <taxon>Geodermatophilus</taxon>
    </lineage>
</organism>
<reference evidence="4" key="1">
    <citation type="submission" date="2017-06" db="EMBL/GenBank/DDBJ databases">
        <authorList>
            <person name="Varghese N."/>
            <person name="Submissions S."/>
        </authorList>
    </citation>
    <scope>NUCLEOTIDE SEQUENCE [LARGE SCALE GENOMIC DNA]</scope>
    <source>
        <strain evidence="4">DSM 46839</strain>
    </source>
</reference>
<evidence type="ECO:0000313" key="3">
    <source>
        <dbReference type="EMBL" id="SNS59319.1"/>
    </source>
</evidence>
<dbReference type="InterPro" id="IPR000073">
    <property type="entry name" value="AB_hydrolase_1"/>
</dbReference>